<keyword evidence="4 5" id="KW-0833">Ubl conjugation pathway</keyword>
<dbReference type="AlphaFoldDB" id="A0AAV1UDU2"/>
<dbReference type="InterPro" id="IPR035983">
    <property type="entry name" value="Hect_E3_ubiquitin_ligase"/>
</dbReference>
<dbReference type="Gene3D" id="3.30.2160.10">
    <property type="entry name" value="Hect, E3 ligase catalytic domain"/>
    <property type="match status" value="1"/>
</dbReference>
<evidence type="ECO:0000259" key="6">
    <source>
        <dbReference type="PROSITE" id="PS50237"/>
    </source>
</evidence>
<proteinExistence type="predicted"/>
<protein>
    <recommendedName>
        <fullName evidence="2">HECT-type E3 ubiquitin transferase</fullName>
        <ecNumber evidence="2">2.3.2.26</ecNumber>
    </recommendedName>
</protein>
<dbReference type="InterPro" id="IPR000569">
    <property type="entry name" value="HECT_dom"/>
</dbReference>
<name>A0AAV1UDU2_9STRA</name>
<dbReference type="PANTHER" id="PTHR45700">
    <property type="entry name" value="UBIQUITIN-PROTEIN LIGASE E3C"/>
    <property type="match status" value="1"/>
</dbReference>
<sequence>MRLKHYDGNVEDLALTFSVSEVQLDKVVTRNLLPDGSNVPVTNENRIRYIHLMANYKLNVLTSIECAAFLMGFRDLIPESWIQMFAPAEVQMLIGGTATNIDVDDWERHTQYGGGYHPSQKVIQWFWEIVKEDFTHEDRAALLKFITSCSRQPLLGFSKLVPQIGIHQVRVEDDERLPSSATCMNLLKLPAYSNKKSMRKKLVYAIRSNAGFDLS</sequence>
<dbReference type="PANTHER" id="PTHR45700:SF2">
    <property type="entry name" value="UBIQUITIN-PROTEIN LIGASE E3C"/>
    <property type="match status" value="1"/>
</dbReference>
<evidence type="ECO:0000256" key="4">
    <source>
        <dbReference type="ARBA" id="ARBA00022786"/>
    </source>
</evidence>
<dbReference type="GO" id="GO:0061630">
    <property type="term" value="F:ubiquitin protein ligase activity"/>
    <property type="evidence" value="ECO:0007669"/>
    <property type="project" value="UniProtKB-EC"/>
</dbReference>
<feature type="active site" description="Glycyl thioester intermediate" evidence="5">
    <location>
        <position position="183"/>
    </location>
</feature>
<dbReference type="EMBL" id="CAKLBY020000193">
    <property type="protein sequence ID" value="CAK7933019.1"/>
    <property type="molecule type" value="Genomic_DNA"/>
</dbReference>
<comment type="catalytic activity">
    <reaction evidence="1">
        <text>S-ubiquitinyl-[E2 ubiquitin-conjugating enzyme]-L-cysteine + [acceptor protein]-L-lysine = [E2 ubiquitin-conjugating enzyme]-L-cysteine + N(6)-ubiquitinyl-[acceptor protein]-L-lysine.</text>
        <dbReference type="EC" id="2.3.2.26"/>
    </reaction>
</comment>
<organism evidence="7 8">
    <name type="scientific">Peronospora matthiolae</name>
    <dbReference type="NCBI Taxonomy" id="2874970"/>
    <lineage>
        <taxon>Eukaryota</taxon>
        <taxon>Sar</taxon>
        <taxon>Stramenopiles</taxon>
        <taxon>Oomycota</taxon>
        <taxon>Peronosporomycetes</taxon>
        <taxon>Peronosporales</taxon>
        <taxon>Peronosporaceae</taxon>
        <taxon>Peronospora</taxon>
    </lineage>
</organism>
<gene>
    <name evidence="7" type="ORF">PM001_LOCUS18169</name>
</gene>
<dbReference type="SUPFAM" id="SSF56204">
    <property type="entry name" value="Hect, E3 ligase catalytic domain"/>
    <property type="match status" value="1"/>
</dbReference>
<accession>A0AAV1UDU2</accession>
<dbReference type="FunFam" id="3.30.2410.10:FF:000011">
    <property type="entry name" value="Putative Ubiquitin-protein ligase E3C"/>
    <property type="match status" value="1"/>
</dbReference>
<dbReference type="Gene3D" id="3.30.2410.10">
    <property type="entry name" value="Hect, E3 ligase catalytic domain"/>
    <property type="match status" value="1"/>
</dbReference>
<dbReference type="GO" id="GO:0000209">
    <property type="term" value="P:protein polyubiquitination"/>
    <property type="evidence" value="ECO:0007669"/>
    <property type="project" value="InterPro"/>
</dbReference>
<comment type="caution">
    <text evidence="7">The sequence shown here is derived from an EMBL/GenBank/DDBJ whole genome shotgun (WGS) entry which is preliminary data.</text>
</comment>
<dbReference type="InterPro" id="IPR044611">
    <property type="entry name" value="E3A/B/C-like"/>
</dbReference>
<reference evidence="7" key="1">
    <citation type="submission" date="2024-01" db="EMBL/GenBank/DDBJ databases">
        <authorList>
            <person name="Webb A."/>
        </authorList>
    </citation>
    <scope>NUCLEOTIDE SEQUENCE</scope>
    <source>
        <strain evidence="7">Pm1</strain>
    </source>
</reference>
<evidence type="ECO:0000256" key="2">
    <source>
        <dbReference type="ARBA" id="ARBA00012485"/>
    </source>
</evidence>
<dbReference type="Gene3D" id="3.90.1750.10">
    <property type="entry name" value="Hect, E3 ligase catalytic domains"/>
    <property type="match status" value="1"/>
</dbReference>
<keyword evidence="3" id="KW-0808">Transferase</keyword>
<evidence type="ECO:0000256" key="5">
    <source>
        <dbReference type="PROSITE-ProRule" id="PRU00104"/>
    </source>
</evidence>
<dbReference type="Proteomes" id="UP001162060">
    <property type="component" value="Unassembled WGS sequence"/>
</dbReference>
<evidence type="ECO:0000256" key="1">
    <source>
        <dbReference type="ARBA" id="ARBA00000885"/>
    </source>
</evidence>
<evidence type="ECO:0000256" key="3">
    <source>
        <dbReference type="ARBA" id="ARBA00022679"/>
    </source>
</evidence>
<feature type="domain" description="HECT" evidence="6">
    <location>
        <begin position="1"/>
        <end position="215"/>
    </location>
</feature>
<evidence type="ECO:0000313" key="7">
    <source>
        <dbReference type="EMBL" id="CAK7933019.1"/>
    </source>
</evidence>
<evidence type="ECO:0000313" key="8">
    <source>
        <dbReference type="Proteomes" id="UP001162060"/>
    </source>
</evidence>
<dbReference type="EC" id="2.3.2.26" evidence="2"/>
<dbReference type="PROSITE" id="PS50237">
    <property type="entry name" value="HECT"/>
    <property type="match status" value="1"/>
</dbReference>
<dbReference type="Pfam" id="PF00632">
    <property type="entry name" value="HECT"/>
    <property type="match status" value="1"/>
</dbReference>
<dbReference type="FunFam" id="3.30.2160.10:FF:000002">
    <property type="entry name" value="Putative Ubiquitin-protein ligase E3C"/>
    <property type="match status" value="1"/>
</dbReference>
<dbReference type="GO" id="GO:0006511">
    <property type="term" value="P:ubiquitin-dependent protein catabolic process"/>
    <property type="evidence" value="ECO:0007669"/>
    <property type="project" value="TreeGrafter"/>
</dbReference>
<dbReference type="SMART" id="SM00119">
    <property type="entry name" value="HECTc"/>
    <property type="match status" value="1"/>
</dbReference>